<dbReference type="InterPro" id="IPR036876">
    <property type="entry name" value="UVR_dom_sf"/>
</dbReference>
<dbReference type="InterPro" id="IPR001943">
    <property type="entry name" value="UVR_dom"/>
</dbReference>
<dbReference type="GO" id="GO:0009380">
    <property type="term" value="C:excinuclease repair complex"/>
    <property type="evidence" value="ECO:0007669"/>
    <property type="project" value="InterPro"/>
</dbReference>
<evidence type="ECO:0000256" key="2">
    <source>
        <dbReference type="ARBA" id="ARBA00022763"/>
    </source>
</evidence>
<sequence>MRKNIQEKLAVLPDKPGCYLMKNNKDEVIYVGKSKLLKNRVRSYFTGAHDLKTQRLVNEIVDFEYIVTSSEMEALILEMNLVKKYDPKYNVMLKDDKSYPFLKITHEKHPRLIVTRKVKKDKGKYFGPYTNVYAARETKKLLDRLYPLRKCNVMPKKVCLYYHINQCLGPCELPVSKETNQEIVQKITTFLNGGHKEIKQELKEKMHAFSENLDFEKAKEYRDLIDHIESVMEKQTMQLGDLTERDVFGYAYDKGWMCIQVFFIRQGKLIERDVSLFPFYTDPDEAFTSYIARFYSHSNHIKPKEIYLPIGTDAELIGEYLDVRAKTPFRGQKKKLADLAMENAQIALQEKFSLIEQDENRTIKAVEELGEYLNIETPHRIEAFDNSNIQGTDPVSAMVTFIDGRPKKSDYRKYKVKTVEKPDDYETMREVIRRRYTRVLKDKLPLPDLILVDGGKGQMSAALDVLEDELGLSIPLCGIAKNEKHKTSELLYGNPPEPVPLKRNEQPFYLIQRIQDEVHRFAITFHRNLRGKSATQSSLDEIEGIGPKRKRMLLQHFGSIDKIKQAEKEAFTKLGIPDHIAENIRHYYIQQENMELELEEESN</sequence>
<evidence type="ECO:0000313" key="11">
    <source>
        <dbReference type="EMBL" id="TSJ66422.1"/>
    </source>
</evidence>
<dbReference type="FunFam" id="3.30.420.340:FF:000002">
    <property type="entry name" value="UvrABC system protein C"/>
    <property type="match status" value="1"/>
</dbReference>
<evidence type="ECO:0000259" key="9">
    <source>
        <dbReference type="PROSITE" id="PS50164"/>
    </source>
</evidence>
<organism evidence="11 12">
    <name type="scientific">Allobacillus salarius</name>
    <dbReference type="NCBI Taxonomy" id="1955272"/>
    <lineage>
        <taxon>Bacteria</taxon>
        <taxon>Bacillati</taxon>
        <taxon>Bacillota</taxon>
        <taxon>Bacilli</taxon>
        <taxon>Bacillales</taxon>
        <taxon>Bacillaceae</taxon>
        <taxon>Allobacillus</taxon>
    </lineage>
</organism>
<dbReference type="SUPFAM" id="SSF82771">
    <property type="entry name" value="GIY-YIG endonuclease"/>
    <property type="match status" value="1"/>
</dbReference>
<dbReference type="OrthoDB" id="9804933at2"/>
<dbReference type="Pfam" id="PF08459">
    <property type="entry name" value="UvrC_RNaseH_dom"/>
    <property type="match status" value="1"/>
</dbReference>
<evidence type="ECO:0000256" key="1">
    <source>
        <dbReference type="ARBA" id="ARBA00022490"/>
    </source>
</evidence>
<feature type="domain" description="UvrC family homology region profile" evidence="10">
    <location>
        <begin position="247"/>
        <end position="466"/>
    </location>
</feature>
<dbReference type="Pfam" id="PF01541">
    <property type="entry name" value="GIY-YIG"/>
    <property type="match status" value="1"/>
</dbReference>
<dbReference type="PROSITE" id="PS50151">
    <property type="entry name" value="UVR"/>
    <property type="match status" value="1"/>
</dbReference>
<keyword evidence="1 7" id="KW-0963">Cytoplasm</keyword>
<dbReference type="Gene3D" id="4.10.860.10">
    <property type="entry name" value="UVR domain"/>
    <property type="match status" value="1"/>
</dbReference>
<dbReference type="InterPro" id="IPR035901">
    <property type="entry name" value="GIY-YIG_endonuc_sf"/>
</dbReference>
<dbReference type="SUPFAM" id="SSF46600">
    <property type="entry name" value="C-terminal UvrC-binding domain of UvrB"/>
    <property type="match status" value="1"/>
</dbReference>
<gene>
    <name evidence="7 11" type="primary">uvrC</name>
    <name evidence="11" type="ORF">FPQ13_03980</name>
</gene>
<dbReference type="EMBL" id="VMHE01000004">
    <property type="protein sequence ID" value="TSJ66422.1"/>
    <property type="molecule type" value="Genomic_DNA"/>
</dbReference>
<reference evidence="11 12" key="1">
    <citation type="submission" date="2019-07" db="EMBL/GenBank/DDBJ databases">
        <title>Allobacillus sp. nov. SKP isolated from shrimp paste of Euphausiacea.</title>
        <authorList>
            <person name="Kanchanasin P."/>
            <person name="Tanasupawat S."/>
            <person name="Shi W."/>
            <person name="Wu L."/>
            <person name="Ma J."/>
        </authorList>
    </citation>
    <scope>NUCLEOTIDE SEQUENCE [LARGE SCALE GENOMIC DNA]</scope>
    <source>
        <strain evidence="11 12">SKP4-8</strain>
    </source>
</reference>
<keyword evidence="6 7" id="KW-0742">SOS response</keyword>
<keyword evidence="5 7" id="KW-0234">DNA repair</keyword>
<dbReference type="InterPro" id="IPR001162">
    <property type="entry name" value="UvrC_RNase_H_dom"/>
</dbReference>
<dbReference type="GO" id="GO:0003677">
    <property type="term" value="F:DNA binding"/>
    <property type="evidence" value="ECO:0007669"/>
    <property type="project" value="UniProtKB-UniRule"/>
</dbReference>
<comment type="caution">
    <text evidence="11">The sequence shown here is derived from an EMBL/GenBank/DDBJ whole genome shotgun (WGS) entry which is preliminary data.</text>
</comment>
<comment type="function">
    <text evidence="7">The UvrABC repair system catalyzes the recognition and processing of DNA lesions. UvrC both incises the 5' and 3' sides of the lesion. The N-terminal half is responsible for the 3' incision and the C-terminal half is responsible for the 5' incision.</text>
</comment>
<dbReference type="Pfam" id="PF22920">
    <property type="entry name" value="UvrC_RNaseH"/>
    <property type="match status" value="1"/>
</dbReference>
<dbReference type="PROSITE" id="PS50165">
    <property type="entry name" value="UVRC"/>
    <property type="match status" value="1"/>
</dbReference>
<dbReference type="PANTHER" id="PTHR30562">
    <property type="entry name" value="UVRC/OXIDOREDUCTASE"/>
    <property type="match status" value="1"/>
</dbReference>
<dbReference type="Gene3D" id="3.30.420.340">
    <property type="entry name" value="UvrC, RNAse H endonuclease domain"/>
    <property type="match status" value="1"/>
</dbReference>
<dbReference type="GO" id="GO:0009381">
    <property type="term" value="F:excinuclease ABC activity"/>
    <property type="evidence" value="ECO:0007669"/>
    <property type="project" value="UniProtKB-UniRule"/>
</dbReference>
<comment type="subunit">
    <text evidence="7">Interacts with UvrB in an incision complex.</text>
</comment>
<evidence type="ECO:0000256" key="7">
    <source>
        <dbReference type="HAMAP-Rule" id="MF_00203"/>
    </source>
</evidence>
<dbReference type="RefSeq" id="WP_144088029.1">
    <property type="nucleotide sequence ID" value="NZ_VMHE01000004.1"/>
</dbReference>
<dbReference type="Pfam" id="PF14520">
    <property type="entry name" value="HHH_5"/>
    <property type="match status" value="1"/>
</dbReference>
<dbReference type="Gene3D" id="1.10.150.20">
    <property type="entry name" value="5' to 3' exonuclease, C-terminal subdomain"/>
    <property type="match status" value="1"/>
</dbReference>
<dbReference type="GO" id="GO:0009432">
    <property type="term" value="P:SOS response"/>
    <property type="evidence" value="ECO:0007669"/>
    <property type="project" value="UniProtKB-UniRule"/>
</dbReference>
<dbReference type="InterPro" id="IPR047296">
    <property type="entry name" value="GIY-YIG_UvrC_Cho"/>
</dbReference>
<dbReference type="Proteomes" id="UP000316425">
    <property type="component" value="Unassembled WGS sequence"/>
</dbReference>
<dbReference type="SUPFAM" id="SSF47781">
    <property type="entry name" value="RuvA domain 2-like"/>
    <property type="match status" value="1"/>
</dbReference>
<dbReference type="GO" id="GO:0005737">
    <property type="term" value="C:cytoplasm"/>
    <property type="evidence" value="ECO:0007669"/>
    <property type="project" value="UniProtKB-SubCell"/>
</dbReference>
<comment type="subcellular location">
    <subcellularLocation>
        <location evidence="7">Cytoplasm</location>
    </subcellularLocation>
</comment>
<evidence type="ECO:0000256" key="4">
    <source>
        <dbReference type="ARBA" id="ARBA00022881"/>
    </source>
</evidence>
<dbReference type="InterPro" id="IPR000305">
    <property type="entry name" value="GIY-YIG_endonuc"/>
</dbReference>
<evidence type="ECO:0000259" key="10">
    <source>
        <dbReference type="PROSITE" id="PS50165"/>
    </source>
</evidence>
<evidence type="ECO:0000256" key="5">
    <source>
        <dbReference type="ARBA" id="ARBA00023204"/>
    </source>
</evidence>
<dbReference type="GO" id="GO:0006289">
    <property type="term" value="P:nucleotide-excision repair"/>
    <property type="evidence" value="ECO:0007669"/>
    <property type="project" value="UniProtKB-UniRule"/>
</dbReference>
<evidence type="ECO:0000313" key="12">
    <source>
        <dbReference type="Proteomes" id="UP000316425"/>
    </source>
</evidence>
<keyword evidence="12" id="KW-1185">Reference proteome</keyword>
<keyword evidence="2 7" id="KW-0227">DNA damage</keyword>
<dbReference type="PANTHER" id="PTHR30562:SF1">
    <property type="entry name" value="UVRABC SYSTEM PROTEIN C"/>
    <property type="match status" value="1"/>
</dbReference>
<dbReference type="AlphaFoldDB" id="A0A556PPU5"/>
<dbReference type="HAMAP" id="MF_00203">
    <property type="entry name" value="UvrC"/>
    <property type="match status" value="1"/>
</dbReference>
<dbReference type="FunFam" id="3.40.1440.10:FF:000001">
    <property type="entry name" value="UvrABC system protein C"/>
    <property type="match status" value="1"/>
</dbReference>
<dbReference type="InterPro" id="IPR038476">
    <property type="entry name" value="UvrC_RNase_H_dom_sf"/>
</dbReference>
<dbReference type="SMART" id="SM00465">
    <property type="entry name" value="GIYc"/>
    <property type="match status" value="1"/>
</dbReference>
<dbReference type="CDD" id="cd10434">
    <property type="entry name" value="GIY-YIG_UvrC_Cho"/>
    <property type="match status" value="1"/>
</dbReference>
<keyword evidence="3 7" id="KW-0228">DNA excision</keyword>
<dbReference type="PROSITE" id="PS50164">
    <property type="entry name" value="GIY_YIG"/>
    <property type="match status" value="1"/>
</dbReference>
<evidence type="ECO:0000259" key="8">
    <source>
        <dbReference type="PROSITE" id="PS50151"/>
    </source>
</evidence>
<dbReference type="InterPro" id="IPR050066">
    <property type="entry name" value="UvrABC_protein_C"/>
</dbReference>
<evidence type="ECO:0000256" key="6">
    <source>
        <dbReference type="ARBA" id="ARBA00023236"/>
    </source>
</evidence>
<dbReference type="Gene3D" id="3.40.1440.10">
    <property type="entry name" value="GIY-YIG endonuclease"/>
    <property type="match status" value="1"/>
</dbReference>
<keyword evidence="4 7" id="KW-0267">Excision nuclease</keyword>
<accession>A0A556PPU5</accession>
<comment type="similarity">
    <text evidence="7">Belongs to the UvrC family.</text>
</comment>
<feature type="domain" description="GIY-YIG" evidence="9">
    <location>
        <begin position="14"/>
        <end position="91"/>
    </location>
</feature>
<name>A0A556PPU5_9BACI</name>
<dbReference type="NCBIfam" id="TIGR00194">
    <property type="entry name" value="uvrC"/>
    <property type="match status" value="1"/>
</dbReference>
<dbReference type="InterPro" id="IPR004791">
    <property type="entry name" value="UvrC"/>
</dbReference>
<proteinExistence type="inferred from homology"/>
<protein>
    <recommendedName>
        <fullName evidence="7">UvrABC system protein C</fullName>
        <shortName evidence="7">Protein UvrC</shortName>
    </recommendedName>
    <alternativeName>
        <fullName evidence="7">Excinuclease ABC subunit C</fullName>
    </alternativeName>
</protein>
<dbReference type="InterPro" id="IPR010994">
    <property type="entry name" value="RuvA_2-like"/>
</dbReference>
<dbReference type="Pfam" id="PF02151">
    <property type="entry name" value="UVR"/>
    <property type="match status" value="1"/>
</dbReference>
<evidence type="ECO:0000256" key="3">
    <source>
        <dbReference type="ARBA" id="ARBA00022769"/>
    </source>
</evidence>
<feature type="domain" description="UVR" evidence="8">
    <location>
        <begin position="196"/>
        <end position="231"/>
    </location>
</feature>